<sequence>MSAARGAERSAAHGAILAVAAPGTSAGFGVGGPALLSGESWAARTSARPPTARRLGCHQGPTVHGRSKQACASHPQLRSRRPGSGGSSSNRGAPLSVPLLHCSNPIQVMRFYSWIHAYACYCILDLRPHYDGSYIFFHECCQCLLHVRSDNSQS</sequence>
<dbReference type="Gramene" id="PVH33896">
    <property type="protein sequence ID" value="PVH33896"/>
    <property type="gene ID" value="PAHAL_8G087200"/>
</dbReference>
<proteinExistence type="predicted"/>
<dbReference type="Proteomes" id="UP000243499">
    <property type="component" value="Chromosome 8"/>
</dbReference>
<name>A0A2T8I889_9POAL</name>
<dbReference type="EMBL" id="CM008053">
    <property type="protein sequence ID" value="PVH33896.1"/>
    <property type="molecule type" value="Genomic_DNA"/>
</dbReference>
<feature type="region of interest" description="Disordered" evidence="1">
    <location>
        <begin position="51"/>
        <end position="91"/>
    </location>
</feature>
<protein>
    <submittedName>
        <fullName evidence="2">Uncharacterized protein</fullName>
    </submittedName>
</protein>
<reference evidence="2" key="1">
    <citation type="submission" date="2018-04" db="EMBL/GenBank/DDBJ databases">
        <title>WGS assembly of Panicum hallii.</title>
        <authorList>
            <person name="Lovell J."/>
            <person name="Jenkins J."/>
            <person name="Lowry D."/>
            <person name="Mamidi S."/>
            <person name="Sreedasyam A."/>
            <person name="Weng X."/>
            <person name="Barry K."/>
            <person name="Bonette J."/>
            <person name="Campitelli B."/>
            <person name="Daum C."/>
            <person name="Gordon S."/>
            <person name="Gould B."/>
            <person name="Lipzen A."/>
            <person name="Macqueen A."/>
            <person name="Palacio-Mejia J."/>
            <person name="Plott C."/>
            <person name="Shakirov E."/>
            <person name="Shu S."/>
            <person name="Yoshinaga Y."/>
            <person name="Zane M."/>
            <person name="Rokhsar D."/>
            <person name="Grimwood J."/>
            <person name="Schmutz J."/>
            <person name="Juenger T."/>
        </authorList>
    </citation>
    <scope>NUCLEOTIDE SEQUENCE [LARGE SCALE GENOMIC DNA]</scope>
    <source>
        <strain evidence="2">FIL2</strain>
    </source>
</reference>
<organism evidence="2">
    <name type="scientific">Panicum hallii</name>
    <dbReference type="NCBI Taxonomy" id="206008"/>
    <lineage>
        <taxon>Eukaryota</taxon>
        <taxon>Viridiplantae</taxon>
        <taxon>Streptophyta</taxon>
        <taxon>Embryophyta</taxon>
        <taxon>Tracheophyta</taxon>
        <taxon>Spermatophyta</taxon>
        <taxon>Magnoliopsida</taxon>
        <taxon>Liliopsida</taxon>
        <taxon>Poales</taxon>
        <taxon>Poaceae</taxon>
        <taxon>PACMAD clade</taxon>
        <taxon>Panicoideae</taxon>
        <taxon>Panicodae</taxon>
        <taxon>Paniceae</taxon>
        <taxon>Panicinae</taxon>
        <taxon>Panicum</taxon>
        <taxon>Panicum sect. Panicum</taxon>
    </lineage>
</organism>
<accession>A0A2T8I889</accession>
<gene>
    <name evidence="2" type="ORF">PAHAL_8G087200</name>
</gene>
<dbReference type="AlphaFoldDB" id="A0A2T8I889"/>
<evidence type="ECO:0000256" key="1">
    <source>
        <dbReference type="SAM" id="MobiDB-lite"/>
    </source>
</evidence>
<evidence type="ECO:0000313" key="2">
    <source>
        <dbReference type="EMBL" id="PVH33896.1"/>
    </source>
</evidence>